<dbReference type="AlphaFoldDB" id="A0A7G9Z8P5"/>
<evidence type="ECO:0000259" key="2">
    <source>
        <dbReference type="Pfam" id="PF02272"/>
    </source>
</evidence>
<dbReference type="EMBL" id="MT631663">
    <property type="protein sequence ID" value="QNO56629.1"/>
    <property type="molecule type" value="Genomic_DNA"/>
</dbReference>
<evidence type="ECO:0000313" key="5">
    <source>
        <dbReference type="EMBL" id="QNO56629.1"/>
    </source>
</evidence>
<dbReference type="InterPro" id="IPR038763">
    <property type="entry name" value="DHH_sf"/>
</dbReference>
<dbReference type="SUPFAM" id="SSF64182">
    <property type="entry name" value="DHH phosphoesterases"/>
    <property type="match status" value="1"/>
</dbReference>
<name>A0A7G9Z8P5_9EURY</name>
<proteinExistence type="predicted"/>
<dbReference type="Pfam" id="PF01368">
    <property type="entry name" value="DHH"/>
    <property type="match status" value="1"/>
</dbReference>
<evidence type="ECO:0000259" key="1">
    <source>
        <dbReference type="Pfam" id="PF01368"/>
    </source>
</evidence>
<dbReference type="InterPro" id="IPR003156">
    <property type="entry name" value="DHHA1_dom"/>
</dbReference>
<evidence type="ECO:0000313" key="3">
    <source>
        <dbReference type="EMBL" id="QNO54112.1"/>
    </source>
</evidence>
<dbReference type="Pfam" id="PF02272">
    <property type="entry name" value="DHHA1"/>
    <property type="match status" value="1"/>
</dbReference>
<feature type="domain" description="DHHA1" evidence="2">
    <location>
        <begin position="347"/>
        <end position="455"/>
    </location>
</feature>
<dbReference type="PANTHER" id="PTHR30255">
    <property type="entry name" value="SINGLE-STRANDED-DNA-SPECIFIC EXONUCLEASE RECJ"/>
    <property type="match status" value="1"/>
</dbReference>
<reference evidence="5" key="1">
    <citation type="submission" date="2020-06" db="EMBL/GenBank/DDBJ databases">
        <title>Unique genomic features of the anaerobic methanotrophic archaea.</title>
        <authorList>
            <person name="Chadwick G.L."/>
            <person name="Skennerton C.T."/>
            <person name="Laso-Perez R."/>
            <person name="Leu A.O."/>
            <person name="Speth D.R."/>
            <person name="Yu H."/>
            <person name="Morgan-Lang C."/>
            <person name="Hatzenpichler R."/>
            <person name="Goudeau D."/>
            <person name="Malmstrom R."/>
            <person name="Brazelton W.J."/>
            <person name="Woyke T."/>
            <person name="Hallam S.J."/>
            <person name="Tyson G.W."/>
            <person name="Wegener G."/>
            <person name="Boetius A."/>
            <person name="Orphan V."/>
        </authorList>
    </citation>
    <scope>NUCLEOTIDE SEQUENCE</scope>
</reference>
<dbReference type="GO" id="GO:0003676">
    <property type="term" value="F:nucleic acid binding"/>
    <property type="evidence" value="ECO:0007669"/>
    <property type="project" value="InterPro"/>
</dbReference>
<protein>
    <submittedName>
        <fullName evidence="5">Uncharacterized protein</fullName>
    </submittedName>
</protein>
<dbReference type="Gene3D" id="3.10.310.30">
    <property type="match status" value="1"/>
</dbReference>
<dbReference type="PANTHER" id="PTHR30255:SF2">
    <property type="entry name" value="SINGLE-STRANDED-DNA-SPECIFIC EXONUCLEASE RECJ"/>
    <property type="match status" value="1"/>
</dbReference>
<evidence type="ECO:0000313" key="4">
    <source>
        <dbReference type="EMBL" id="QNO56594.1"/>
    </source>
</evidence>
<dbReference type="Gene3D" id="3.90.1640.30">
    <property type="match status" value="1"/>
</dbReference>
<accession>A0A7G9Z8P5</accession>
<sequence>MTELQKSLEKAAEIIKRHEYARVISHYDADGITSVAIICTALLRRGMQFHATIVNKVEQTLIADLTEGLVIFCDMGTAHTDLILEHLKEKDVVIIDHHVPLASVPIPTSPSSSFVLVNPYCSSEEKEEIGGDICAAGISYLLARCLSTDANNNIDLAGLAVAGSIGDKVALDSGINKLILDEGINEGVISVKKGLKLGDGKIRDLIIFATDPYIPLAGRDEWVDAFLDKIGIEGDKDINDLDAGVERQLADALLALSKESSAGISEDDLVGDTYILNSEVVKNSLDFMRLVDACGRFGKAGIGIGLCLREAKQIEDATSLHMQFQSKLVSELGRIESEAEVLKELQNMFYFYVHETGVTGVSSGILAEYLHIDKPVIALNKKDGTENGKKSDTKISARCNKKLVAKEGGIDLSKAMEQASKEVGGFGGGHPVAAGASIPKGSEEEFIAALDRILGEQNAS</sequence>
<gene>
    <name evidence="4" type="ORF">GDLDPPJJ_00021</name>
    <name evidence="5" type="ORF">HANIDNDE_00015</name>
    <name evidence="3" type="ORF">PCFKKONE_00016</name>
</gene>
<dbReference type="EMBL" id="MT631562">
    <property type="protein sequence ID" value="QNO54112.1"/>
    <property type="molecule type" value="Genomic_DNA"/>
</dbReference>
<dbReference type="InterPro" id="IPR001667">
    <property type="entry name" value="DDH_dom"/>
</dbReference>
<organism evidence="5">
    <name type="scientific">Candidatus Methanophaga sp. ANME-1 ERB7</name>
    <dbReference type="NCBI Taxonomy" id="2759913"/>
    <lineage>
        <taxon>Archaea</taxon>
        <taxon>Methanobacteriati</taxon>
        <taxon>Methanobacteriota</taxon>
        <taxon>Stenosarchaea group</taxon>
        <taxon>Methanomicrobia</taxon>
        <taxon>Candidatus Methanophagales</taxon>
        <taxon>Candidatus Methanophagaceae</taxon>
        <taxon>Candidatus Methanophaga</taxon>
    </lineage>
</organism>
<dbReference type="GO" id="GO:0004527">
    <property type="term" value="F:exonuclease activity"/>
    <property type="evidence" value="ECO:0007669"/>
    <property type="project" value="UniProtKB-KW"/>
</dbReference>
<feature type="domain" description="DDH" evidence="1">
    <location>
        <begin position="23"/>
        <end position="163"/>
    </location>
</feature>
<dbReference type="EMBL" id="MT631662">
    <property type="protein sequence ID" value="QNO56594.1"/>
    <property type="molecule type" value="Genomic_DNA"/>
</dbReference>
<dbReference type="InterPro" id="IPR051673">
    <property type="entry name" value="SSDNA_exonuclease_RecJ"/>
</dbReference>